<dbReference type="AlphaFoldDB" id="A0A814D5N4"/>
<dbReference type="CDD" id="cd03145">
    <property type="entry name" value="GAT1_cyanophycinase"/>
    <property type="match status" value="1"/>
</dbReference>
<dbReference type="SUPFAM" id="SSF52317">
    <property type="entry name" value="Class I glutamine amidotransferase-like"/>
    <property type="match status" value="1"/>
</dbReference>
<feature type="signal peptide" evidence="5">
    <location>
        <begin position="1"/>
        <end position="19"/>
    </location>
</feature>
<keyword evidence="5" id="KW-0732">Signal</keyword>
<sequence length="351" mass="39690">MNTLKLFLILSTIITACVALADHYSWIIGNKEDFKLADESVLDGGIFLAGGSTDQDSAYRWFLKKAHGGDVIVIREGSEETPDDYPYNDAYNPYFYSELGVQVDSVETIFLNSKTVGFSSEVSNKIRNSEAIFFTGGDQSYYYKYINGTPLQDALEYAVNIKRVVIGGTSAGCAIQGEYGFTAELDTITSKDALKDPFDSRITIGKKLIHHQILRNTITDTHYNDRNRQGRHIAFMARILKDSSYLNLSKVKGIGVDEETVVCVESSGIARVFGNRDAYFIEQDTQEGIPETCEPKKRLDWYRNKKALRVYKITGTQNGERYFDLKTWNTGYGGNWYYMYVDQGLYGFYLA</sequence>
<gene>
    <name evidence="6" type="ORF">OXX778_LOCUS13960</name>
</gene>
<dbReference type="OrthoDB" id="4666063at2759"/>
<evidence type="ECO:0000313" key="6">
    <source>
        <dbReference type="EMBL" id="CAF0951367.1"/>
    </source>
</evidence>
<evidence type="ECO:0008006" key="8">
    <source>
        <dbReference type="Google" id="ProtNLM"/>
    </source>
</evidence>
<feature type="chain" id="PRO_5032509052" description="Cyanophycinase" evidence="5">
    <location>
        <begin position="20"/>
        <end position="351"/>
    </location>
</feature>
<evidence type="ECO:0000256" key="4">
    <source>
        <dbReference type="ARBA" id="ARBA00022825"/>
    </source>
</evidence>
<evidence type="ECO:0000256" key="2">
    <source>
        <dbReference type="ARBA" id="ARBA00022670"/>
    </source>
</evidence>
<dbReference type="InterPro" id="IPR029062">
    <property type="entry name" value="Class_I_gatase-like"/>
</dbReference>
<dbReference type="PANTHER" id="PTHR36175">
    <property type="entry name" value="CYANOPHYCINASE"/>
    <property type="match status" value="1"/>
</dbReference>
<dbReference type="InterPro" id="IPR005320">
    <property type="entry name" value="Peptidase_S51"/>
</dbReference>
<dbReference type="GO" id="GO:0008236">
    <property type="term" value="F:serine-type peptidase activity"/>
    <property type="evidence" value="ECO:0007669"/>
    <property type="project" value="UniProtKB-KW"/>
</dbReference>
<dbReference type="Pfam" id="PF03575">
    <property type="entry name" value="Peptidase_S51"/>
    <property type="match status" value="1"/>
</dbReference>
<dbReference type="Gene3D" id="3.40.50.880">
    <property type="match status" value="1"/>
</dbReference>
<keyword evidence="3" id="KW-0378">Hydrolase</keyword>
<keyword evidence="7" id="KW-1185">Reference proteome</keyword>
<keyword evidence="4" id="KW-0720">Serine protease</keyword>
<comment type="caution">
    <text evidence="6">The sequence shown here is derived from an EMBL/GenBank/DDBJ whole genome shotgun (WGS) entry which is preliminary data.</text>
</comment>
<protein>
    <recommendedName>
        <fullName evidence="8">Cyanophycinase</fullName>
    </recommendedName>
</protein>
<dbReference type="Proteomes" id="UP000663879">
    <property type="component" value="Unassembled WGS sequence"/>
</dbReference>
<dbReference type="PANTHER" id="PTHR36175:SF1">
    <property type="entry name" value="CYANOPHYCINASE"/>
    <property type="match status" value="1"/>
</dbReference>
<comment type="similarity">
    <text evidence="1">Belongs to the peptidase S51 family.</text>
</comment>
<accession>A0A814D5N4</accession>
<dbReference type="GO" id="GO:0006508">
    <property type="term" value="P:proteolysis"/>
    <property type="evidence" value="ECO:0007669"/>
    <property type="project" value="UniProtKB-KW"/>
</dbReference>
<evidence type="ECO:0000256" key="1">
    <source>
        <dbReference type="ARBA" id="ARBA00006534"/>
    </source>
</evidence>
<proteinExistence type="inferred from homology"/>
<evidence type="ECO:0000256" key="3">
    <source>
        <dbReference type="ARBA" id="ARBA00022801"/>
    </source>
</evidence>
<evidence type="ECO:0000256" key="5">
    <source>
        <dbReference type="SAM" id="SignalP"/>
    </source>
</evidence>
<keyword evidence="2" id="KW-0645">Protease</keyword>
<dbReference type="PROSITE" id="PS51257">
    <property type="entry name" value="PROKAR_LIPOPROTEIN"/>
    <property type="match status" value="1"/>
</dbReference>
<name>A0A814D5N4_9BILA</name>
<evidence type="ECO:0000313" key="7">
    <source>
        <dbReference type="Proteomes" id="UP000663879"/>
    </source>
</evidence>
<reference evidence="6" key="1">
    <citation type="submission" date="2021-02" db="EMBL/GenBank/DDBJ databases">
        <authorList>
            <person name="Nowell W R."/>
        </authorList>
    </citation>
    <scope>NUCLEOTIDE SEQUENCE</scope>
    <source>
        <strain evidence="6">Ploen Becks lab</strain>
    </source>
</reference>
<dbReference type="EMBL" id="CAJNOC010002785">
    <property type="protein sequence ID" value="CAF0951367.1"/>
    <property type="molecule type" value="Genomic_DNA"/>
</dbReference>
<organism evidence="6 7">
    <name type="scientific">Brachionus calyciflorus</name>
    <dbReference type="NCBI Taxonomy" id="104777"/>
    <lineage>
        <taxon>Eukaryota</taxon>
        <taxon>Metazoa</taxon>
        <taxon>Spiralia</taxon>
        <taxon>Gnathifera</taxon>
        <taxon>Rotifera</taxon>
        <taxon>Eurotatoria</taxon>
        <taxon>Monogononta</taxon>
        <taxon>Pseudotrocha</taxon>
        <taxon>Ploima</taxon>
        <taxon>Brachionidae</taxon>
        <taxon>Brachionus</taxon>
    </lineage>
</organism>